<dbReference type="EMBL" id="JACEIK010002393">
    <property type="protein sequence ID" value="MCD9560885.1"/>
    <property type="molecule type" value="Genomic_DNA"/>
</dbReference>
<organism evidence="1 2">
    <name type="scientific">Datura stramonium</name>
    <name type="common">Jimsonweed</name>
    <name type="synonym">Common thornapple</name>
    <dbReference type="NCBI Taxonomy" id="4076"/>
    <lineage>
        <taxon>Eukaryota</taxon>
        <taxon>Viridiplantae</taxon>
        <taxon>Streptophyta</taxon>
        <taxon>Embryophyta</taxon>
        <taxon>Tracheophyta</taxon>
        <taxon>Spermatophyta</taxon>
        <taxon>Magnoliopsida</taxon>
        <taxon>eudicotyledons</taxon>
        <taxon>Gunneridae</taxon>
        <taxon>Pentapetalae</taxon>
        <taxon>asterids</taxon>
        <taxon>lamiids</taxon>
        <taxon>Solanales</taxon>
        <taxon>Solanaceae</taxon>
        <taxon>Solanoideae</taxon>
        <taxon>Datureae</taxon>
        <taxon>Datura</taxon>
    </lineage>
</organism>
<name>A0ABS8US35_DATST</name>
<sequence length="69" mass="7537">MMGDQDDIENEGGVGFMVMEDGKDLERNISTVSESGFREPLLISKSRVNNTSQIAIIGANVCPIESLDY</sequence>
<accession>A0ABS8US35</accession>
<keyword evidence="2" id="KW-1185">Reference proteome</keyword>
<reference evidence="1 2" key="1">
    <citation type="journal article" date="2021" name="BMC Genomics">
        <title>Datura genome reveals duplications of psychoactive alkaloid biosynthetic genes and high mutation rate following tissue culture.</title>
        <authorList>
            <person name="Rajewski A."/>
            <person name="Carter-House D."/>
            <person name="Stajich J."/>
            <person name="Litt A."/>
        </authorList>
    </citation>
    <scope>NUCLEOTIDE SEQUENCE [LARGE SCALE GENOMIC DNA]</scope>
    <source>
        <strain evidence="1">AR-01</strain>
    </source>
</reference>
<evidence type="ECO:0000313" key="2">
    <source>
        <dbReference type="Proteomes" id="UP000823775"/>
    </source>
</evidence>
<evidence type="ECO:0000313" key="1">
    <source>
        <dbReference type="EMBL" id="MCD9560885.1"/>
    </source>
</evidence>
<gene>
    <name evidence="1" type="ORF">HAX54_019706</name>
</gene>
<feature type="non-terminal residue" evidence="1">
    <location>
        <position position="69"/>
    </location>
</feature>
<protein>
    <submittedName>
        <fullName evidence="1">Uncharacterized protein</fullName>
    </submittedName>
</protein>
<dbReference type="Proteomes" id="UP000823775">
    <property type="component" value="Unassembled WGS sequence"/>
</dbReference>
<proteinExistence type="predicted"/>
<comment type="caution">
    <text evidence="1">The sequence shown here is derived from an EMBL/GenBank/DDBJ whole genome shotgun (WGS) entry which is preliminary data.</text>
</comment>